<evidence type="ECO:0000256" key="1">
    <source>
        <dbReference type="SAM" id="SignalP"/>
    </source>
</evidence>
<feature type="signal peptide" evidence="1">
    <location>
        <begin position="1"/>
        <end position="24"/>
    </location>
</feature>
<sequence length="235" mass="26835">MKSFSILPAVAGLVCIVLTQRVAADPTCDPISKYTTEWFLANTKPQYRTKSFDSSALFYSSGLSDRAKQFARQAGKVTIWDVWPCENYWIKGTRANPLSCIMGNYRDEMKYFENMSRAFAMKAHKVATVLHRDIYNPPMNTIWGRIEFPVLQAAENPGGVVDYITALDAEDTARWRMLWDRFGSSRLVEETQALYHMVHQRAMSPRSLQDLEGDIEKRGNFDACPISVDSDHPLY</sequence>
<keyword evidence="1" id="KW-0732">Signal</keyword>
<dbReference type="Proteomes" id="UP000235786">
    <property type="component" value="Unassembled WGS sequence"/>
</dbReference>
<accession>A0A2J6RLS8</accession>
<evidence type="ECO:0000313" key="2">
    <source>
        <dbReference type="EMBL" id="PMD39471.1"/>
    </source>
</evidence>
<dbReference type="AlphaFoldDB" id="A0A2J6RLS8"/>
<protein>
    <submittedName>
        <fullName evidence="2">Uncharacterized protein</fullName>
    </submittedName>
</protein>
<dbReference type="EMBL" id="KZ613946">
    <property type="protein sequence ID" value="PMD39471.1"/>
    <property type="molecule type" value="Genomic_DNA"/>
</dbReference>
<feature type="chain" id="PRO_5014420435" evidence="1">
    <location>
        <begin position="25"/>
        <end position="235"/>
    </location>
</feature>
<organism evidence="2 3">
    <name type="scientific">Hyaloscypha variabilis (strain UAMH 11265 / GT02V1 / F)</name>
    <name type="common">Meliniomyces variabilis</name>
    <dbReference type="NCBI Taxonomy" id="1149755"/>
    <lineage>
        <taxon>Eukaryota</taxon>
        <taxon>Fungi</taxon>
        <taxon>Dikarya</taxon>
        <taxon>Ascomycota</taxon>
        <taxon>Pezizomycotina</taxon>
        <taxon>Leotiomycetes</taxon>
        <taxon>Helotiales</taxon>
        <taxon>Hyaloscyphaceae</taxon>
        <taxon>Hyaloscypha</taxon>
        <taxon>Hyaloscypha variabilis</taxon>
    </lineage>
</organism>
<keyword evidence="3" id="KW-1185">Reference proteome</keyword>
<dbReference type="OrthoDB" id="3478295at2759"/>
<evidence type="ECO:0000313" key="3">
    <source>
        <dbReference type="Proteomes" id="UP000235786"/>
    </source>
</evidence>
<name>A0A2J6RLS8_HYAVF</name>
<dbReference type="STRING" id="1149755.A0A2J6RLS8"/>
<gene>
    <name evidence="2" type="ORF">L207DRAFT_566460</name>
</gene>
<reference evidence="2 3" key="1">
    <citation type="submission" date="2016-04" db="EMBL/GenBank/DDBJ databases">
        <title>A degradative enzymes factory behind the ericoid mycorrhizal symbiosis.</title>
        <authorList>
            <consortium name="DOE Joint Genome Institute"/>
            <person name="Martino E."/>
            <person name="Morin E."/>
            <person name="Grelet G."/>
            <person name="Kuo A."/>
            <person name="Kohler A."/>
            <person name="Daghino S."/>
            <person name="Barry K."/>
            <person name="Choi C."/>
            <person name="Cichocki N."/>
            <person name="Clum A."/>
            <person name="Copeland A."/>
            <person name="Hainaut M."/>
            <person name="Haridas S."/>
            <person name="Labutti K."/>
            <person name="Lindquist E."/>
            <person name="Lipzen A."/>
            <person name="Khouja H.-R."/>
            <person name="Murat C."/>
            <person name="Ohm R."/>
            <person name="Olson A."/>
            <person name="Spatafora J."/>
            <person name="Veneault-Fourrey C."/>
            <person name="Henrissat B."/>
            <person name="Grigoriev I."/>
            <person name="Martin F."/>
            <person name="Perotto S."/>
        </authorList>
    </citation>
    <scope>NUCLEOTIDE SEQUENCE [LARGE SCALE GENOMIC DNA]</scope>
    <source>
        <strain evidence="2 3">F</strain>
    </source>
</reference>
<proteinExistence type="predicted"/>